<name>M3H4W7_9LEPT</name>
<dbReference type="EMBL" id="AHOR02000008">
    <property type="protein sequence ID" value="EMF84131.1"/>
    <property type="molecule type" value="Genomic_DNA"/>
</dbReference>
<evidence type="ECO:0000313" key="1">
    <source>
        <dbReference type="EMBL" id="EMF84131.1"/>
    </source>
</evidence>
<comment type="caution">
    <text evidence="1">The sequence shown here is derived from an EMBL/GenBank/DDBJ whole genome shotgun (WGS) entry which is preliminary data.</text>
</comment>
<accession>M3H4W7</accession>
<dbReference type="Proteomes" id="UP000011770">
    <property type="component" value="Unassembled WGS sequence"/>
</dbReference>
<dbReference type="AlphaFoldDB" id="M3H4W7"/>
<organism evidence="1 2">
    <name type="scientific">Leptospira weilii serovar Topaz str. LT2116</name>
    <dbReference type="NCBI Taxonomy" id="1088540"/>
    <lineage>
        <taxon>Bacteria</taxon>
        <taxon>Pseudomonadati</taxon>
        <taxon>Spirochaetota</taxon>
        <taxon>Spirochaetia</taxon>
        <taxon>Leptospirales</taxon>
        <taxon>Leptospiraceae</taxon>
        <taxon>Leptospira</taxon>
    </lineage>
</organism>
<sequence length="50" mass="6127">MSPFHSESRIYFLFSKDYIMLVQSKYNDFGLKNFVIKVYDVLRTLFKKIR</sequence>
<proteinExistence type="predicted"/>
<protein>
    <submittedName>
        <fullName evidence="1">Uncharacterized protein</fullName>
    </submittedName>
</protein>
<gene>
    <name evidence="1" type="ORF">LEP1GSC188_0465</name>
</gene>
<reference evidence="1 2" key="1">
    <citation type="submission" date="2013-01" db="EMBL/GenBank/DDBJ databases">
        <authorList>
            <person name="Harkins D.M."/>
            <person name="Durkin A.S."/>
            <person name="Brinkac L.M."/>
            <person name="Haft D.H."/>
            <person name="Selengut J.D."/>
            <person name="Sanka R."/>
            <person name="DePew J."/>
            <person name="Purushe J."/>
            <person name="Tulsiani S.M."/>
            <person name="Graham G.C."/>
            <person name="Burns M.-A."/>
            <person name="Dohnt M.F."/>
            <person name="Smythe L.D."/>
            <person name="McKay D.B."/>
            <person name="Craig S.B."/>
            <person name="Vinetz J.M."/>
            <person name="Sutton G.G."/>
            <person name="Nierman W.C."/>
            <person name="Fouts D.E."/>
        </authorList>
    </citation>
    <scope>NUCLEOTIDE SEQUENCE [LARGE SCALE GENOMIC DNA]</scope>
    <source>
        <strain evidence="1 2">LT2116</strain>
    </source>
</reference>
<evidence type="ECO:0000313" key="2">
    <source>
        <dbReference type="Proteomes" id="UP000011770"/>
    </source>
</evidence>